<gene>
    <name evidence="1" type="ORF">DHETER_LOCUS2705</name>
</gene>
<feature type="non-terminal residue" evidence="1">
    <location>
        <position position="57"/>
    </location>
</feature>
<evidence type="ECO:0000313" key="1">
    <source>
        <dbReference type="EMBL" id="CAG8494320.1"/>
    </source>
</evidence>
<name>A0ACA9KX55_9GLOM</name>
<sequence length="57" mass="6320">LCNGTGGSLWTLLILLENQKSPQRTTRALSILPVVDSFDYPSGGLLQFWTLLILPDF</sequence>
<organism evidence="1 2">
    <name type="scientific">Dentiscutata heterogama</name>
    <dbReference type="NCBI Taxonomy" id="1316150"/>
    <lineage>
        <taxon>Eukaryota</taxon>
        <taxon>Fungi</taxon>
        <taxon>Fungi incertae sedis</taxon>
        <taxon>Mucoromycota</taxon>
        <taxon>Glomeromycotina</taxon>
        <taxon>Glomeromycetes</taxon>
        <taxon>Diversisporales</taxon>
        <taxon>Gigasporaceae</taxon>
        <taxon>Dentiscutata</taxon>
    </lineage>
</organism>
<proteinExistence type="predicted"/>
<keyword evidence="2" id="KW-1185">Reference proteome</keyword>
<evidence type="ECO:0000313" key="2">
    <source>
        <dbReference type="Proteomes" id="UP000789702"/>
    </source>
</evidence>
<protein>
    <submittedName>
        <fullName evidence="1">11253_t:CDS:1</fullName>
    </submittedName>
</protein>
<accession>A0ACA9KX55</accession>
<comment type="caution">
    <text evidence="1">The sequence shown here is derived from an EMBL/GenBank/DDBJ whole genome shotgun (WGS) entry which is preliminary data.</text>
</comment>
<reference evidence="1" key="1">
    <citation type="submission" date="2021-06" db="EMBL/GenBank/DDBJ databases">
        <authorList>
            <person name="Kallberg Y."/>
            <person name="Tangrot J."/>
            <person name="Rosling A."/>
        </authorList>
    </citation>
    <scope>NUCLEOTIDE SEQUENCE</scope>
    <source>
        <strain evidence="1">IL203A</strain>
    </source>
</reference>
<feature type="non-terminal residue" evidence="1">
    <location>
        <position position="1"/>
    </location>
</feature>
<dbReference type="Proteomes" id="UP000789702">
    <property type="component" value="Unassembled WGS sequence"/>
</dbReference>
<dbReference type="EMBL" id="CAJVPU010002061">
    <property type="protein sequence ID" value="CAG8494320.1"/>
    <property type="molecule type" value="Genomic_DNA"/>
</dbReference>